<reference evidence="3" key="1">
    <citation type="submission" date="2017-09" db="EMBL/GenBank/DDBJ databases">
        <authorList>
            <person name="Varghese N."/>
            <person name="Submissions S."/>
        </authorList>
    </citation>
    <scope>NUCLEOTIDE SEQUENCE [LARGE SCALE GENOMIC DNA]</scope>
    <source>
        <strain evidence="3">CGMCC 1.12461</strain>
    </source>
</reference>
<evidence type="ECO:0000256" key="1">
    <source>
        <dbReference type="SAM" id="Phobius"/>
    </source>
</evidence>
<proteinExistence type="predicted"/>
<gene>
    <name evidence="2" type="ORF">SAMN06297280_1004</name>
</gene>
<dbReference type="EMBL" id="OBEB01000001">
    <property type="protein sequence ID" value="SNY45960.1"/>
    <property type="molecule type" value="Genomic_DNA"/>
</dbReference>
<keyword evidence="3" id="KW-1185">Reference proteome</keyword>
<dbReference type="OrthoDB" id="7066721at2"/>
<feature type="transmembrane region" description="Helical" evidence="1">
    <location>
        <begin position="7"/>
        <end position="25"/>
    </location>
</feature>
<dbReference type="AlphaFoldDB" id="A0A285IDC1"/>
<feature type="transmembrane region" description="Helical" evidence="1">
    <location>
        <begin position="45"/>
        <end position="68"/>
    </location>
</feature>
<keyword evidence="1" id="KW-1133">Transmembrane helix</keyword>
<accession>A0A285IDC1</accession>
<organism evidence="2 3">
    <name type="scientific">Arsukibacterium tuosuense</name>
    <dbReference type="NCBI Taxonomy" id="1323745"/>
    <lineage>
        <taxon>Bacteria</taxon>
        <taxon>Pseudomonadati</taxon>
        <taxon>Pseudomonadota</taxon>
        <taxon>Gammaproteobacteria</taxon>
        <taxon>Chromatiales</taxon>
        <taxon>Chromatiaceae</taxon>
        <taxon>Arsukibacterium</taxon>
    </lineage>
</organism>
<sequence length="72" mass="8259">MKKLAIYALLAVVTFIINFTIYNLSFNSQATPFLHEEQRVESGLLMLKTTLPAYFIAAVVIAAMFYWLGKRR</sequence>
<keyword evidence="1" id="KW-0472">Membrane</keyword>
<dbReference type="RefSeq" id="WP_097110205.1">
    <property type="nucleotide sequence ID" value="NZ_OBEB01000001.1"/>
</dbReference>
<keyword evidence="1" id="KW-0812">Transmembrane</keyword>
<protein>
    <submittedName>
        <fullName evidence="2">Uncharacterized protein</fullName>
    </submittedName>
</protein>
<evidence type="ECO:0000313" key="3">
    <source>
        <dbReference type="Proteomes" id="UP000219353"/>
    </source>
</evidence>
<evidence type="ECO:0000313" key="2">
    <source>
        <dbReference type="EMBL" id="SNY45960.1"/>
    </source>
</evidence>
<dbReference type="Proteomes" id="UP000219353">
    <property type="component" value="Unassembled WGS sequence"/>
</dbReference>
<name>A0A285IDC1_9GAMM</name>